<comment type="caution">
    <text evidence="1">The sequence shown here is derived from an EMBL/GenBank/DDBJ whole genome shotgun (WGS) entry which is preliminary data.</text>
</comment>
<evidence type="ECO:0000313" key="1">
    <source>
        <dbReference type="EMBL" id="TCL42478.1"/>
    </source>
</evidence>
<protein>
    <submittedName>
        <fullName evidence="1">Uncharacterized protein</fullName>
    </submittedName>
</protein>
<dbReference type="InterPro" id="IPR049215">
    <property type="entry name" value="DUF6809"/>
</dbReference>
<gene>
    <name evidence="1" type="ORF">EDD78_110104</name>
</gene>
<dbReference type="RefSeq" id="WP_132084994.1">
    <property type="nucleotide sequence ID" value="NZ_SLUK01000010.1"/>
</dbReference>
<sequence>MGEVLLNLYYGKHPLSLWKKEDKQYLAMEEEIERRELFLSENLPYEWENDMFHYLNACQQRNDYVEELIFKKAFSLGLRVMAEAFSATPREAPEEED</sequence>
<name>A0A9X8Y7L6_9FIRM</name>
<dbReference type="Pfam" id="PF20648">
    <property type="entry name" value="DUF6809"/>
    <property type="match status" value="1"/>
</dbReference>
<accession>A0A9X8Y7L6</accession>
<organism evidence="1 2">
    <name type="scientific">Harryflintia acetispora</name>
    <dbReference type="NCBI Taxonomy" id="1849041"/>
    <lineage>
        <taxon>Bacteria</taxon>
        <taxon>Bacillati</taxon>
        <taxon>Bacillota</taxon>
        <taxon>Clostridia</taxon>
        <taxon>Eubacteriales</taxon>
        <taxon>Oscillospiraceae</taxon>
        <taxon>Harryflintia</taxon>
    </lineage>
</organism>
<dbReference type="EMBL" id="SLUK01000010">
    <property type="protein sequence ID" value="TCL42478.1"/>
    <property type="molecule type" value="Genomic_DNA"/>
</dbReference>
<dbReference type="Proteomes" id="UP000294682">
    <property type="component" value="Unassembled WGS sequence"/>
</dbReference>
<proteinExistence type="predicted"/>
<dbReference type="AlphaFoldDB" id="A0A9X8Y7L6"/>
<keyword evidence="2" id="KW-1185">Reference proteome</keyword>
<reference evidence="1 2" key="1">
    <citation type="submission" date="2019-03" db="EMBL/GenBank/DDBJ databases">
        <title>Genomic Encyclopedia of Type Strains, Phase IV (KMG-IV): sequencing the most valuable type-strain genomes for metagenomic binning, comparative biology and taxonomic classification.</title>
        <authorList>
            <person name="Goeker M."/>
        </authorList>
    </citation>
    <scope>NUCLEOTIDE SEQUENCE [LARGE SCALE GENOMIC DNA]</scope>
    <source>
        <strain evidence="1 2">DSM 100433</strain>
    </source>
</reference>
<evidence type="ECO:0000313" key="2">
    <source>
        <dbReference type="Proteomes" id="UP000294682"/>
    </source>
</evidence>